<organism evidence="1 2">
    <name type="scientific">Cervus elaphus hippelaphus</name>
    <name type="common">European red deer</name>
    <dbReference type="NCBI Taxonomy" id="46360"/>
    <lineage>
        <taxon>Eukaryota</taxon>
        <taxon>Metazoa</taxon>
        <taxon>Chordata</taxon>
        <taxon>Craniata</taxon>
        <taxon>Vertebrata</taxon>
        <taxon>Euteleostomi</taxon>
        <taxon>Mammalia</taxon>
        <taxon>Eutheria</taxon>
        <taxon>Laurasiatheria</taxon>
        <taxon>Artiodactyla</taxon>
        <taxon>Ruminantia</taxon>
        <taxon>Pecora</taxon>
        <taxon>Cervidae</taxon>
        <taxon>Cervinae</taxon>
        <taxon>Cervus</taxon>
    </lineage>
</organism>
<name>A0A212C2E3_CEREH</name>
<dbReference type="OrthoDB" id="346907at2759"/>
<dbReference type="AlphaFoldDB" id="A0A212C2E3"/>
<reference evidence="1 2" key="1">
    <citation type="journal article" date="2018" name="Mol. Genet. Genomics">
        <title>The red deer Cervus elaphus genome CerEla1.0: sequencing, annotating, genes, and chromosomes.</title>
        <authorList>
            <person name="Bana N.A."/>
            <person name="Nyiri A."/>
            <person name="Nagy J."/>
            <person name="Frank K."/>
            <person name="Nagy T."/>
            <person name="Steger V."/>
            <person name="Schiller M."/>
            <person name="Lakatos P."/>
            <person name="Sugar L."/>
            <person name="Horn P."/>
            <person name="Barta E."/>
            <person name="Orosz L."/>
        </authorList>
    </citation>
    <scope>NUCLEOTIDE SEQUENCE [LARGE SCALE GENOMIC DNA]</scope>
    <source>
        <strain evidence="1">Hungarian</strain>
    </source>
</reference>
<dbReference type="Proteomes" id="UP000242450">
    <property type="component" value="Chromosome 33"/>
</dbReference>
<keyword evidence="2" id="KW-1185">Reference proteome</keyword>
<comment type="caution">
    <text evidence="1">The sequence shown here is derived from an EMBL/GenBank/DDBJ whole genome shotgun (WGS) entry which is preliminary data.</text>
</comment>
<dbReference type="EMBL" id="MKHE01000033">
    <property type="protein sequence ID" value="OWK00155.1"/>
    <property type="molecule type" value="Genomic_DNA"/>
</dbReference>
<evidence type="ECO:0000313" key="2">
    <source>
        <dbReference type="Proteomes" id="UP000242450"/>
    </source>
</evidence>
<sequence length="58" mass="6707">LTLAEYHEQEEIFKLRLGHLKKWTMQLVEMEDNGLSASLLNSGEYRALVLGELIPKYS</sequence>
<evidence type="ECO:0000313" key="1">
    <source>
        <dbReference type="EMBL" id="OWK00155.1"/>
    </source>
</evidence>
<protein>
    <submittedName>
        <fullName evidence="1">Uncharacterized protein</fullName>
    </submittedName>
</protein>
<proteinExistence type="predicted"/>
<accession>A0A212C2E3</accession>
<feature type="non-terminal residue" evidence="1">
    <location>
        <position position="1"/>
    </location>
</feature>
<gene>
    <name evidence="1" type="ORF">Celaphus_00015777</name>
</gene>